<dbReference type="InterPro" id="IPR006016">
    <property type="entry name" value="UspA"/>
</dbReference>
<reference evidence="3 4" key="1">
    <citation type="submission" date="2018-12" db="EMBL/GenBank/DDBJ databases">
        <title>The genome sequences of strain 502.</title>
        <authorList>
            <person name="Gao J."/>
            <person name="Sun J."/>
        </authorList>
    </citation>
    <scope>NUCLEOTIDE SEQUENCE [LARGE SCALE GENOMIC DNA]</scope>
    <source>
        <strain evidence="3 4">502</strain>
    </source>
</reference>
<keyword evidence="4" id="KW-1185">Reference proteome</keyword>
<dbReference type="EMBL" id="RXFQ01000014">
    <property type="protein sequence ID" value="RSZ32001.1"/>
    <property type="molecule type" value="Genomic_DNA"/>
</dbReference>
<dbReference type="PRINTS" id="PR01438">
    <property type="entry name" value="UNVRSLSTRESS"/>
</dbReference>
<dbReference type="SUPFAM" id="SSF52402">
    <property type="entry name" value="Adenine nucleotide alpha hydrolases-like"/>
    <property type="match status" value="1"/>
</dbReference>
<evidence type="ECO:0000313" key="4">
    <source>
        <dbReference type="Proteomes" id="UP000271137"/>
    </source>
</evidence>
<feature type="domain" description="UspA" evidence="2">
    <location>
        <begin position="2"/>
        <end position="142"/>
    </location>
</feature>
<comment type="similarity">
    <text evidence="1">Belongs to the universal stress protein A family.</text>
</comment>
<evidence type="ECO:0000256" key="1">
    <source>
        <dbReference type="ARBA" id="ARBA00008791"/>
    </source>
</evidence>
<comment type="caution">
    <text evidence="3">The sequence shown here is derived from an EMBL/GenBank/DDBJ whole genome shotgun (WGS) entry which is preliminary data.</text>
</comment>
<dbReference type="CDD" id="cd00293">
    <property type="entry name" value="USP-like"/>
    <property type="match status" value="1"/>
</dbReference>
<protein>
    <submittedName>
        <fullName evidence="3">Universal stress protein</fullName>
    </submittedName>
</protein>
<dbReference type="PANTHER" id="PTHR46268:SF6">
    <property type="entry name" value="UNIVERSAL STRESS PROTEIN UP12"/>
    <property type="match status" value="1"/>
</dbReference>
<gene>
    <name evidence="3" type="ORF">EJO66_22385</name>
</gene>
<organism evidence="3 4">
    <name type="scientific">Variovorax beijingensis</name>
    <dbReference type="NCBI Taxonomy" id="2496117"/>
    <lineage>
        <taxon>Bacteria</taxon>
        <taxon>Pseudomonadati</taxon>
        <taxon>Pseudomonadota</taxon>
        <taxon>Betaproteobacteria</taxon>
        <taxon>Burkholderiales</taxon>
        <taxon>Comamonadaceae</taxon>
        <taxon>Variovorax</taxon>
    </lineage>
</organism>
<dbReference type="Pfam" id="PF00582">
    <property type="entry name" value="Usp"/>
    <property type="match status" value="1"/>
</dbReference>
<name>A0ABY0A1M2_9BURK</name>
<evidence type="ECO:0000313" key="3">
    <source>
        <dbReference type="EMBL" id="RSZ32001.1"/>
    </source>
</evidence>
<dbReference type="Gene3D" id="3.40.50.620">
    <property type="entry name" value="HUPs"/>
    <property type="match status" value="1"/>
</dbReference>
<dbReference type="InterPro" id="IPR006015">
    <property type="entry name" value="Universal_stress_UspA"/>
</dbReference>
<proteinExistence type="inferred from homology"/>
<accession>A0ABY0A1M2</accession>
<sequence>MKILVATDGSKYALRAVKYAAKLIGWLRPAAHSITLISVHDNTNLRFANSILGSEDVIAFLHQRSTAELKAAMKFLKTADIDHRSVIRTGHVAQEIVRFAKEGKFDLIVLGSKGRSAIVDLLVGSVAQRVLATARQPVVLVK</sequence>
<dbReference type="Proteomes" id="UP000271137">
    <property type="component" value="Unassembled WGS sequence"/>
</dbReference>
<evidence type="ECO:0000259" key="2">
    <source>
        <dbReference type="Pfam" id="PF00582"/>
    </source>
</evidence>
<dbReference type="RefSeq" id="WP_125966155.1">
    <property type="nucleotide sequence ID" value="NZ_RXFQ01000014.1"/>
</dbReference>
<dbReference type="PANTHER" id="PTHR46268">
    <property type="entry name" value="STRESS RESPONSE PROTEIN NHAX"/>
    <property type="match status" value="1"/>
</dbReference>
<dbReference type="InterPro" id="IPR014729">
    <property type="entry name" value="Rossmann-like_a/b/a_fold"/>
</dbReference>